<keyword evidence="8" id="KW-0863">Zinc-finger</keyword>
<dbReference type="Gene3D" id="3.30.70.240">
    <property type="match status" value="1"/>
</dbReference>
<dbReference type="PROSITE" id="PS50157">
    <property type="entry name" value="ZINC_FINGER_C2H2_2"/>
    <property type="match status" value="1"/>
</dbReference>
<protein>
    <recommendedName>
        <fullName evidence="9">C2H2-type domain-containing protein</fullName>
    </recommendedName>
</protein>
<evidence type="ECO:0000256" key="1">
    <source>
        <dbReference type="ARBA" id="ARBA00004123"/>
    </source>
</evidence>
<dbReference type="Pfam" id="PF09377">
    <property type="entry name" value="SBDS_domain_II"/>
    <property type="match status" value="1"/>
</dbReference>
<keyword evidence="5" id="KW-0690">Ribosome biogenesis</keyword>
<dbReference type="Gene3D" id="1.10.10.900">
    <property type="entry name" value="SBDS protein C-terminal domain, subdomain 1"/>
    <property type="match status" value="1"/>
</dbReference>
<dbReference type="GO" id="GO:0005737">
    <property type="term" value="C:cytoplasm"/>
    <property type="evidence" value="ECO:0007669"/>
    <property type="project" value="UniProtKB-SubCell"/>
</dbReference>
<comment type="caution">
    <text evidence="10">The sequence shown here is derived from an EMBL/GenBank/DDBJ whole genome shotgun (WGS) entry which is preliminary data.</text>
</comment>
<dbReference type="InterPro" id="IPR037188">
    <property type="entry name" value="Sdo1/SBDS_central_sf"/>
</dbReference>
<dbReference type="InterPro" id="IPR019783">
    <property type="entry name" value="SDO1/SBDS_N"/>
</dbReference>
<dbReference type="Gene3D" id="3.30.1250.10">
    <property type="entry name" value="Ribosome maturation protein SBDS, N-terminal domain"/>
    <property type="match status" value="1"/>
</dbReference>
<comment type="subcellular location">
    <subcellularLocation>
        <location evidence="2">Cytoplasm</location>
    </subcellularLocation>
    <subcellularLocation>
        <location evidence="1">Nucleus</location>
    </subcellularLocation>
</comment>
<evidence type="ECO:0000259" key="9">
    <source>
        <dbReference type="PROSITE" id="PS50157"/>
    </source>
</evidence>
<dbReference type="Pfam" id="PF20268">
    <property type="entry name" value="SBDS_C"/>
    <property type="match status" value="1"/>
</dbReference>
<comment type="subunit">
    <text evidence="7">Associates with the 60S ribosomal subunit.</text>
</comment>
<dbReference type="PANTHER" id="PTHR10927:SF1">
    <property type="entry name" value="RIBOSOME MATURATION PROTEIN SBDS"/>
    <property type="match status" value="1"/>
</dbReference>
<proteinExistence type="inferred from homology"/>
<keyword evidence="8" id="KW-0862">Zinc</keyword>
<evidence type="ECO:0000256" key="2">
    <source>
        <dbReference type="ARBA" id="ARBA00004496"/>
    </source>
</evidence>
<dbReference type="SUPFAM" id="SSF109728">
    <property type="entry name" value="Hypothetical protein AF0491, middle domain"/>
    <property type="match status" value="1"/>
</dbReference>
<dbReference type="InterPro" id="IPR002140">
    <property type="entry name" value="Sdo1/SBDS"/>
</dbReference>
<reference evidence="10 11" key="1">
    <citation type="journal article" date="2015" name="Genome Biol. Evol.">
        <title>Comparative Genomics of a Bacterivorous Green Alga Reveals Evolutionary Causalities and Consequences of Phago-Mixotrophic Mode of Nutrition.</title>
        <authorList>
            <person name="Burns J.A."/>
            <person name="Paasch A."/>
            <person name="Narechania A."/>
            <person name="Kim E."/>
        </authorList>
    </citation>
    <scope>NUCLEOTIDE SEQUENCE [LARGE SCALE GENOMIC DNA]</scope>
    <source>
        <strain evidence="10 11">PLY_AMNH</strain>
    </source>
</reference>
<evidence type="ECO:0000256" key="4">
    <source>
        <dbReference type="ARBA" id="ARBA00022490"/>
    </source>
</evidence>
<evidence type="ECO:0000313" key="10">
    <source>
        <dbReference type="EMBL" id="KAK3254253.1"/>
    </source>
</evidence>
<dbReference type="InterPro" id="IPR046928">
    <property type="entry name" value="SDO1/SBDS_C"/>
</dbReference>
<sequence>MSLFQPIGQKRLTNIAVVRYKKGGKRFEIACYKNTVGAWRSGAEKDINEVLQTTTLFDNVSKGVVAKKDLLKKVFGTADEEAVCRKILEEGAMQVSDKEREMHFDNLYRDVANVLVEKCVNPENGRPYPLELLERSLKDVHFSVDPNKTAKQQALDFLPQLQKSIPIERAWMRLSIQVSQSAQDELLGELQAMKSRVESKKTEASRLFVTCALEPSCFRRCDQFVRSLPEGGGQLEVVALAIQGSSSMPEIFDVAGPSDTSDATARVCSDSRQGNVASQAEPRPVPAPAVKSGGRVFKCNTCGVEYTVANEHREHYKSKWHSFNQKLKSKGLPAVSEAEFDMDPLMGGSLGNATIYPCITCIL</sequence>
<dbReference type="InterPro" id="IPR013087">
    <property type="entry name" value="Znf_C2H2_type"/>
</dbReference>
<keyword evidence="8" id="KW-0479">Metal-binding</keyword>
<evidence type="ECO:0000313" key="11">
    <source>
        <dbReference type="Proteomes" id="UP001190700"/>
    </source>
</evidence>
<dbReference type="Proteomes" id="UP001190700">
    <property type="component" value="Unassembled WGS sequence"/>
</dbReference>
<evidence type="ECO:0000256" key="7">
    <source>
        <dbReference type="ARBA" id="ARBA00049708"/>
    </source>
</evidence>
<gene>
    <name evidence="10" type="ORF">CYMTET_36529</name>
</gene>
<dbReference type="GO" id="GO:0042256">
    <property type="term" value="P:cytosolic ribosome assembly"/>
    <property type="evidence" value="ECO:0007669"/>
    <property type="project" value="InterPro"/>
</dbReference>
<dbReference type="InterPro" id="IPR039100">
    <property type="entry name" value="Sdo1/SBDS-like"/>
</dbReference>
<evidence type="ECO:0000256" key="5">
    <source>
        <dbReference type="ARBA" id="ARBA00022517"/>
    </source>
</evidence>
<dbReference type="Pfam" id="PF01172">
    <property type="entry name" value="SBDS_N"/>
    <property type="match status" value="1"/>
</dbReference>
<evidence type="ECO:0000256" key="3">
    <source>
        <dbReference type="ARBA" id="ARBA00007433"/>
    </source>
</evidence>
<dbReference type="InterPro" id="IPR018978">
    <property type="entry name" value="SDO1/SBDS_central"/>
</dbReference>
<accession>A0AAE0CH21</accession>
<organism evidence="10 11">
    <name type="scientific">Cymbomonas tetramitiformis</name>
    <dbReference type="NCBI Taxonomy" id="36881"/>
    <lineage>
        <taxon>Eukaryota</taxon>
        <taxon>Viridiplantae</taxon>
        <taxon>Chlorophyta</taxon>
        <taxon>Pyramimonadophyceae</taxon>
        <taxon>Pyramimonadales</taxon>
        <taxon>Pyramimonadaceae</taxon>
        <taxon>Cymbomonas</taxon>
    </lineage>
</organism>
<dbReference type="InterPro" id="IPR036786">
    <property type="entry name" value="Ribosome_mat_SBDS_N_sf"/>
</dbReference>
<feature type="domain" description="C2H2-type" evidence="9">
    <location>
        <begin position="297"/>
        <end position="326"/>
    </location>
</feature>
<evidence type="ECO:0000256" key="6">
    <source>
        <dbReference type="ARBA" id="ARBA00023242"/>
    </source>
</evidence>
<dbReference type="AlphaFoldDB" id="A0AAE0CH21"/>
<name>A0AAE0CH21_9CHLO</name>
<dbReference type="SUPFAM" id="SSF89895">
    <property type="entry name" value="FYSH domain"/>
    <property type="match status" value="1"/>
</dbReference>
<keyword evidence="6" id="KW-0539">Nucleus</keyword>
<keyword evidence="11" id="KW-1185">Reference proteome</keyword>
<keyword evidence="4" id="KW-0963">Cytoplasm</keyword>
<dbReference type="GO" id="GO:0005634">
    <property type="term" value="C:nucleus"/>
    <property type="evidence" value="ECO:0007669"/>
    <property type="project" value="UniProtKB-SubCell"/>
</dbReference>
<comment type="similarity">
    <text evidence="3">Belongs to the SDO1/SBDS family.</text>
</comment>
<dbReference type="PANTHER" id="PTHR10927">
    <property type="entry name" value="RIBOSOME MATURATION PROTEIN SBDS"/>
    <property type="match status" value="1"/>
</dbReference>
<dbReference type="EMBL" id="LGRX02023850">
    <property type="protein sequence ID" value="KAK3254253.1"/>
    <property type="molecule type" value="Genomic_DNA"/>
</dbReference>
<dbReference type="PROSITE" id="PS00028">
    <property type="entry name" value="ZINC_FINGER_C2H2_1"/>
    <property type="match status" value="1"/>
</dbReference>
<dbReference type="NCBIfam" id="TIGR00291">
    <property type="entry name" value="RNA_SBDS"/>
    <property type="match status" value="1"/>
</dbReference>
<dbReference type="GO" id="GO:0008270">
    <property type="term" value="F:zinc ion binding"/>
    <property type="evidence" value="ECO:0007669"/>
    <property type="project" value="UniProtKB-KW"/>
</dbReference>
<evidence type="ECO:0000256" key="8">
    <source>
        <dbReference type="PROSITE-ProRule" id="PRU00042"/>
    </source>
</evidence>